<keyword evidence="2" id="KW-1185">Reference proteome</keyword>
<name>C9LR48_9FIRM</name>
<comment type="caution">
    <text evidence="1">The sequence shown here is derived from an EMBL/GenBank/DDBJ whole genome shotgun (WGS) entry which is preliminary data.</text>
</comment>
<dbReference type="STRING" id="592028.GCWU000321_00316"/>
<proteinExistence type="predicted"/>
<gene>
    <name evidence="1" type="ORF">GCWU000321_00316</name>
</gene>
<dbReference type="GeneID" id="78277066"/>
<organism evidence="1 2">
    <name type="scientific">Dialister invisus DSM 15470</name>
    <dbReference type="NCBI Taxonomy" id="592028"/>
    <lineage>
        <taxon>Bacteria</taxon>
        <taxon>Bacillati</taxon>
        <taxon>Bacillota</taxon>
        <taxon>Negativicutes</taxon>
        <taxon>Veillonellales</taxon>
        <taxon>Veillonellaceae</taxon>
        <taxon>Dialister</taxon>
    </lineage>
</organism>
<evidence type="ECO:0000313" key="1">
    <source>
        <dbReference type="EMBL" id="EEW96377.1"/>
    </source>
</evidence>
<dbReference type="AlphaFoldDB" id="C9LR48"/>
<evidence type="ECO:0000313" key="2">
    <source>
        <dbReference type="Proteomes" id="UP000004736"/>
    </source>
</evidence>
<accession>C9LR48</accession>
<sequence length="255" mass="29100">MKTIKEINIPEIDISEIDAKSKEIEENINYDEVRDRIRQVLEKITDKKNRGKKVSQDTIGKYLFPHLGADSSTQSTMSRFVNGNKKTKNLSDNCPDIKALTRLSQLTGISTDWFLYGENSSGINNKKKTLRDYARLMLIDMKRDLNADIALVNCPIDDLPVPTGKFPVIRIDIPIKTYTNYDDNRPLLYQDRFIEWESPMGDLFRAVKSVNALDSLMEQTPINSPAYPALSNSIQLTIQGLAPVLPPFFYDDDEY</sequence>
<protein>
    <submittedName>
        <fullName evidence="1">Uncharacterized protein</fullName>
    </submittedName>
</protein>
<reference evidence="1" key="1">
    <citation type="submission" date="2009-09" db="EMBL/GenBank/DDBJ databases">
        <authorList>
            <person name="Weinstock G."/>
            <person name="Sodergren E."/>
            <person name="Clifton S."/>
            <person name="Fulton L."/>
            <person name="Fulton B."/>
            <person name="Courtney L."/>
            <person name="Fronick C."/>
            <person name="Harrison M."/>
            <person name="Strong C."/>
            <person name="Farmer C."/>
            <person name="Delahaunty K."/>
            <person name="Markovic C."/>
            <person name="Hall O."/>
            <person name="Minx P."/>
            <person name="Tomlinson C."/>
            <person name="Mitreva M."/>
            <person name="Nelson J."/>
            <person name="Hou S."/>
            <person name="Wollam A."/>
            <person name="Pepin K.H."/>
            <person name="Johnson M."/>
            <person name="Bhonagiri V."/>
            <person name="Nash W.E."/>
            <person name="Warren W."/>
            <person name="Chinwalla A."/>
            <person name="Mardis E.R."/>
            <person name="Wilson R.K."/>
        </authorList>
    </citation>
    <scope>NUCLEOTIDE SEQUENCE [LARGE SCALE GENOMIC DNA]</scope>
    <source>
        <strain evidence="1">DSM 15470</strain>
    </source>
</reference>
<dbReference type="RefSeq" id="WP_007069310.1">
    <property type="nucleotide sequence ID" value="NZ_GG698602.1"/>
</dbReference>
<dbReference type="EMBL" id="ACIM02000001">
    <property type="protein sequence ID" value="EEW96377.1"/>
    <property type="molecule type" value="Genomic_DNA"/>
</dbReference>
<dbReference type="HOGENOM" id="CLU_1088731_0_0_9"/>
<dbReference type="Proteomes" id="UP000004736">
    <property type="component" value="Unassembled WGS sequence"/>
</dbReference>